<accession>Q09DM2</accession>
<dbReference type="AlphaFoldDB" id="Q09DM2"/>
<evidence type="ECO:0000256" key="1">
    <source>
        <dbReference type="SAM" id="MobiDB-lite"/>
    </source>
</evidence>
<feature type="non-terminal residue" evidence="2">
    <location>
        <position position="1"/>
    </location>
</feature>
<comment type="caution">
    <text evidence="2">The sequence shown here is derived from an EMBL/GenBank/DDBJ whole genome shotgun (WGS) entry which is preliminary data.</text>
</comment>
<name>Q09DM2_STIAD</name>
<reference evidence="2 3" key="1">
    <citation type="submission" date="2006-04" db="EMBL/GenBank/DDBJ databases">
        <authorList>
            <person name="Nierman W.C."/>
        </authorList>
    </citation>
    <scope>NUCLEOTIDE SEQUENCE [LARGE SCALE GENOMIC DNA]</scope>
    <source>
        <strain evidence="2 3">DW4/3-1</strain>
    </source>
</reference>
<feature type="compositionally biased region" description="Basic and acidic residues" evidence="1">
    <location>
        <begin position="630"/>
        <end position="653"/>
    </location>
</feature>
<feature type="region of interest" description="Disordered" evidence="1">
    <location>
        <begin position="571"/>
        <end position="653"/>
    </location>
</feature>
<evidence type="ECO:0000313" key="2">
    <source>
        <dbReference type="EMBL" id="EAU69715.1"/>
    </source>
</evidence>
<dbReference type="EMBL" id="AAMD01000003">
    <property type="protein sequence ID" value="EAU69715.1"/>
    <property type="molecule type" value="Genomic_DNA"/>
</dbReference>
<organism evidence="2 3">
    <name type="scientific">Stigmatella aurantiaca (strain DW4/3-1)</name>
    <dbReference type="NCBI Taxonomy" id="378806"/>
    <lineage>
        <taxon>Bacteria</taxon>
        <taxon>Pseudomonadati</taxon>
        <taxon>Myxococcota</taxon>
        <taxon>Myxococcia</taxon>
        <taxon>Myxococcales</taxon>
        <taxon>Cystobacterineae</taxon>
        <taxon>Archangiaceae</taxon>
        <taxon>Stigmatella</taxon>
    </lineage>
</organism>
<gene>
    <name evidence="2" type="ORF">STIAU_1461</name>
</gene>
<protein>
    <submittedName>
        <fullName evidence="2">Uncharacterized protein</fullName>
    </submittedName>
</protein>
<evidence type="ECO:0000313" key="3">
    <source>
        <dbReference type="Proteomes" id="UP000032702"/>
    </source>
</evidence>
<sequence length="653" mass="68209">LFLGLGVGTVGGGVLRRVPEQLEQPCPHHLAATRKADVAVGLEQHIEPAEQAPVVAAEAGQGGIGVPARAGLPLAPVVAVPEAVEAVAPLHRLGHALEQLPVEVPQLREERLIGVRGVEREVEGVDAPIGGVAVDEEVGPPGLVQGGHAARLGGLLFRAVAVEVPPLARVARAHAPRGVQLPLEVLQVQLAVGGADAVVAIRVEVRNEHQAELVEQLLAERGERQVARECQHGLFALHLAGVDVGLHHHHGLLLLARELGREAAAIAQHERHHGLPFAALSEVHPPGELRAAAQLVGKGDHVGVTGGFRVVRGFGPGEQLGHGGASERSPRAASSVCSAPREEGQGVLQGLWHHPHGGGLEVDLVEGMHDAGPAVREEGPVVLRGGRGERIAIPVRLGGREGLIGPHRGAELRAERGADDLQQRGAGDLVGPGAGRGEDRLGLVMLLAPGDVVGAHGDERIPVRGGGGHAGLFIEGESRQQQALPSHAGEELVHLIRAGRVMGVGARIGVREPGLRQVRSGNRECRQHPLARHGARLGLAPREVEPPRAADVRKDGQVALVQGALEGAHDGLGLVERPEPGRVPVDPGEAGGGGQQDPGIGHHLHVHGREQRRERGRHVGGKALQGELLGEARDRRAGRARDARPVQGMAHRE</sequence>
<proteinExistence type="predicted"/>
<dbReference type="Proteomes" id="UP000032702">
    <property type="component" value="Unassembled WGS sequence"/>
</dbReference>